<feature type="domain" description="Helitron helicase-like" evidence="2">
    <location>
        <begin position="220"/>
        <end position="308"/>
    </location>
</feature>
<proteinExistence type="predicted"/>
<dbReference type="InterPro" id="IPR025476">
    <property type="entry name" value="Helitron_helicase-like"/>
</dbReference>
<dbReference type="EMBL" id="BQNB010018687">
    <property type="protein sequence ID" value="GJT77155.1"/>
    <property type="molecule type" value="Genomic_DNA"/>
</dbReference>
<dbReference type="PANTHER" id="PTHR45786:SF74">
    <property type="entry name" value="ATP-DEPENDENT DNA HELICASE"/>
    <property type="match status" value="1"/>
</dbReference>
<evidence type="ECO:0000313" key="3">
    <source>
        <dbReference type="EMBL" id="GJT77155.1"/>
    </source>
</evidence>
<reference evidence="3" key="2">
    <citation type="submission" date="2022-01" db="EMBL/GenBank/DDBJ databases">
        <authorList>
            <person name="Yamashiro T."/>
            <person name="Shiraishi A."/>
            <person name="Satake H."/>
            <person name="Nakayama K."/>
        </authorList>
    </citation>
    <scope>NUCLEOTIDE SEQUENCE</scope>
</reference>
<dbReference type="GO" id="GO:0004386">
    <property type="term" value="F:helicase activity"/>
    <property type="evidence" value="ECO:0007669"/>
    <property type="project" value="UniProtKB-KW"/>
</dbReference>
<evidence type="ECO:0000256" key="1">
    <source>
        <dbReference type="SAM" id="MobiDB-lite"/>
    </source>
</evidence>
<feature type="region of interest" description="Disordered" evidence="1">
    <location>
        <begin position="1"/>
        <end position="23"/>
    </location>
</feature>
<dbReference type="PANTHER" id="PTHR45786">
    <property type="entry name" value="DNA BINDING PROTEIN-LIKE"/>
    <property type="match status" value="1"/>
</dbReference>
<accession>A0ABQ5GNZ0</accession>
<keyword evidence="3" id="KW-0347">Helicase</keyword>
<protein>
    <submittedName>
        <fullName evidence="3">DNA helicase PIF1, ATP-dependent</fullName>
    </submittedName>
</protein>
<gene>
    <name evidence="3" type="ORF">Tco_1043880</name>
</gene>
<sequence>MEQYMSKTRADYGSGVARPKIEDKDNFELKGQFLKELRTNTSSGSDHEDANDTSSFLPHRYAVSSLMDTAYRPWKRATNLNGKAIVDTHNPVISEPAQRTTCSGHKRLTKKGQKLAALALLGTEVSCQSLGASSYECRSCNATMWYEERNNKGNWDPNPTFSLCCQQGTGWNNSKESDKNVGSEQCHFQGILNGNGLVSFTYFCQRRVTLVIRENKLHAVQLTNGCRSGPRYMMQNHQEAMALCRAYGNPDLFITFTSNPKWSEINEMLAHILGQRSHDHPEVGVRVFKLKLTGLLDDLTKNQVFEESRAAELPSPTDDPVGYKDVTDYMLHGPYGKDAKSAACVSHTILVKLASYT</sequence>
<keyword evidence="3" id="KW-0547">Nucleotide-binding</keyword>
<reference evidence="3" key="1">
    <citation type="journal article" date="2022" name="Int. J. Mol. Sci.">
        <title>Draft Genome of Tanacetum Coccineum: Genomic Comparison of Closely Related Tanacetum-Family Plants.</title>
        <authorList>
            <person name="Yamashiro T."/>
            <person name="Shiraishi A."/>
            <person name="Nakayama K."/>
            <person name="Satake H."/>
        </authorList>
    </citation>
    <scope>NUCLEOTIDE SEQUENCE</scope>
</reference>
<comment type="caution">
    <text evidence="3">The sequence shown here is derived from an EMBL/GenBank/DDBJ whole genome shotgun (WGS) entry which is preliminary data.</text>
</comment>
<name>A0ABQ5GNZ0_9ASTR</name>
<dbReference type="Pfam" id="PF14214">
    <property type="entry name" value="Helitron_like_N"/>
    <property type="match status" value="1"/>
</dbReference>
<dbReference type="Proteomes" id="UP001151760">
    <property type="component" value="Unassembled WGS sequence"/>
</dbReference>
<keyword evidence="3" id="KW-0378">Hydrolase</keyword>
<evidence type="ECO:0000259" key="2">
    <source>
        <dbReference type="Pfam" id="PF14214"/>
    </source>
</evidence>
<keyword evidence="4" id="KW-1185">Reference proteome</keyword>
<keyword evidence="3" id="KW-0067">ATP-binding</keyword>
<evidence type="ECO:0000313" key="4">
    <source>
        <dbReference type="Proteomes" id="UP001151760"/>
    </source>
</evidence>
<organism evidence="3 4">
    <name type="scientific">Tanacetum coccineum</name>
    <dbReference type="NCBI Taxonomy" id="301880"/>
    <lineage>
        <taxon>Eukaryota</taxon>
        <taxon>Viridiplantae</taxon>
        <taxon>Streptophyta</taxon>
        <taxon>Embryophyta</taxon>
        <taxon>Tracheophyta</taxon>
        <taxon>Spermatophyta</taxon>
        <taxon>Magnoliopsida</taxon>
        <taxon>eudicotyledons</taxon>
        <taxon>Gunneridae</taxon>
        <taxon>Pentapetalae</taxon>
        <taxon>asterids</taxon>
        <taxon>campanulids</taxon>
        <taxon>Asterales</taxon>
        <taxon>Asteraceae</taxon>
        <taxon>Asteroideae</taxon>
        <taxon>Anthemideae</taxon>
        <taxon>Anthemidinae</taxon>
        <taxon>Tanacetum</taxon>
    </lineage>
</organism>